<evidence type="ECO:0000256" key="3">
    <source>
        <dbReference type="ARBA" id="ARBA00022596"/>
    </source>
</evidence>
<gene>
    <name evidence="5 7" type="primary">ureE</name>
    <name evidence="7" type="ORF">GCM10008170_24550</name>
    <name evidence="8" type="ORF">JOD31_002472</name>
</gene>
<dbReference type="Proteomes" id="UP000758856">
    <property type="component" value="Unassembled WGS sequence"/>
</dbReference>
<dbReference type="InterPro" id="IPR036118">
    <property type="entry name" value="UreE_N_sf"/>
</dbReference>
<dbReference type="InterPro" id="IPR004029">
    <property type="entry name" value="UreE_N"/>
</dbReference>
<reference evidence="7" key="3">
    <citation type="submission" date="2023-01" db="EMBL/GenBank/DDBJ databases">
        <authorList>
            <person name="Sun Q."/>
            <person name="Evtushenko L."/>
        </authorList>
    </citation>
    <scope>NUCLEOTIDE SEQUENCE</scope>
    <source>
        <strain evidence="7">VKM B-1606</strain>
    </source>
</reference>
<dbReference type="InterPro" id="IPR012406">
    <property type="entry name" value="UreE"/>
</dbReference>
<evidence type="ECO:0000256" key="1">
    <source>
        <dbReference type="ARBA" id="ARBA00004496"/>
    </source>
</evidence>
<dbReference type="GO" id="GO:0006457">
    <property type="term" value="P:protein folding"/>
    <property type="evidence" value="ECO:0007669"/>
    <property type="project" value="InterPro"/>
</dbReference>
<evidence type="ECO:0000256" key="4">
    <source>
        <dbReference type="ARBA" id="ARBA00023186"/>
    </source>
</evidence>
<evidence type="ECO:0000313" key="8">
    <source>
        <dbReference type="EMBL" id="MBM7852230.1"/>
    </source>
</evidence>
<dbReference type="EMBL" id="JAFBCY010000003">
    <property type="protein sequence ID" value="MBM7852230.1"/>
    <property type="molecule type" value="Genomic_DNA"/>
</dbReference>
<keyword evidence="2 5" id="KW-0963">Cytoplasm</keyword>
<accession>A0A9W6IWK9</accession>
<dbReference type="Pfam" id="PF02814">
    <property type="entry name" value="UreE_N"/>
    <property type="match status" value="1"/>
</dbReference>
<dbReference type="RefSeq" id="WP_204950645.1">
    <property type="nucleotide sequence ID" value="NZ_BSFF01000003.1"/>
</dbReference>
<comment type="subcellular location">
    <subcellularLocation>
        <location evidence="1 5">Cytoplasm</location>
    </subcellularLocation>
</comment>
<evidence type="ECO:0000313" key="10">
    <source>
        <dbReference type="Proteomes" id="UP001143400"/>
    </source>
</evidence>
<keyword evidence="3 5" id="KW-0533">Nickel</keyword>
<dbReference type="GO" id="GO:0019627">
    <property type="term" value="P:urea metabolic process"/>
    <property type="evidence" value="ECO:0007669"/>
    <property type="project" value="InterPro"/>
</dbReference>
<feature type="domain" description="UreE urease accessory N-terminal" evidence="6">
    <location>
        <begin position="3"/>
        <end position="68"/>
    </location>
</feature>
<reference evidence="8 9" key="2">
    <citation type="submission" date="2021-01" db="EMBL/GenBank/DDBJ databases">
        <title>Genomic Encyclopedia of Type Strains, Phase IV (KMG-IV): sequencing the most valuable type-strain genomes for metagenomic binning, comparative biology and taxonomic classification.</title>
        <authorList>
            <person name="Goeker M."/>
        </authorList>
    </citation>
    <scope>NUCLEOTIDE SEQUENCE [LARGE SCALE GENOMIC DNA]</scope>
    <source>
        <strain evidence="8 9">DSM 6130</strain>
    </source>
</reference>
<organism evidence="7 10">
    <name type="scientific">Methylopila capsulata</name>
    <dbReference type="NCBI Taxonomy" id="61654"/>
    <lineage>
        <taxon>Bacteria</taxon>
        <taxon>Pseudomonadati</taxon>
        <taxon>Pseudomonadota</taxon>
        <taxon>Alphaproteobacteria</taxon>
        <taxon>Hyphomicrobiales</taxon>
        <taxon>Methylopilaceae</taxon>
        <taxon>Methylopila</taxon>
    </lineage>
</organism>
<dbReference type="AlphaFoldDB" id="A0A9W6IWK9"/>
<dbReference type="PIRSF" id="PIRSF036402">
    <property type="entry name" value="Ureas_acces_UreE"/>
    <property type="match status" value="1"/>
</dbReference>
<dbReference type="InterPro" id="IPR007864">
    <property type="entry name" value="UreE_C_dom"/>
</dbReference>
<dbReference type="GO" id="GO:0065003">
    <property type="term" value="P:protein-containing complex assembly"/>
    <property type="evidence" value="ECO:0007669"/>
    <property type="project" value="InterPro"/>
</dbReference>
<dbReference type="Gene3D" id="2.60.260.20">
    <property type="entry name" value="Urease metallochaperone UreE, N-terminal domain"/>
    <property type="match status" value="1"/>
</dbReference>
<comment type="caution">
    <text evidence="7">The sequence shown here is derived from an EMBL/GenBank/DDBJ whole genome shotgun (WGS) entry which is preliminary data.</text>
</comment>
<evidence type="ECO:0000256" key="2">
    <source>
        <dbReference type="ARBA" id="ARBA00022490"/>
    </source>
</evidence>
<dbReference type="SUPFAM" id="SSF69287">
    <property type="entry name" value="Urease metallochaperone UreE, N-terminal domain"/>
    <property type="match status" value="1"/>
</dbReference>
<dbReference type="EMBL" id="BSFF01000003">
    <property type="protein sequence ID" value="GLK56436.1"/>
    <property type="molecule type" value="Genomic_DNA"/>
</dbReference>
<name>A0A9W6IWK9_9HYPH</name>
<evidence type="ECO:0000313" key="9">
    <source>
        <dbReference type="Proteomes" id="UP000758856"/>
    </source>
</evidence>
<keyword evidence="4 5" id="KW-0143">Chaperone</keyword>
<sequence>MIRAVSVLRRAAVRPERTVDVVTLDHEGRQRRRIALACEGGLDVLLDLEKPMALEDGDALTLEDGRLVLVRAAAQPLLAITAASPLRLARLAWHVGNRHTPAEIREDAIYIEPDHVLADMARGLGATVTEVTRPFTPERGAYHAHGHG</sequence>
<dbReference type="GO" id="GO:0005737">
    <property type="term" value="C:cytoplasm"/>
    <property type="evidence" value="ECO:0007669"/>
    <property type="project" value="UniProtKB-SubCell"/>
</dbReference>
<protein>
    <recommendedName>
        <fullName evidence="5">Urease accessory protein UreE</fullName>
    </recommendedName>
</protein>
<comment type="similarity">
    <text evidence="5">Belongs to the UreE family.</text>
</comment>
<dbReference type="SMART" id="SM00988">
    <property type="entry name" value="UreE_N"/>
    <property type="match status" value="1"/>
</dbReference>
<dbReference type="SUPFAM" id="SSF69737">
    <property type="entry name" value="Urease metallochaperone UreE, C-terminal domain"/>
    <property type="match status" value="1"/>
</dbReference>
<dbReference type="Pfam" id="PF05194">
    <property type="entry name" value="UreE_C"/>
    <property type="match status" value="1"/>
</dbReference>
<dbReference type="Gene3D" id="3.30.70.790">
    <property type="entry name" value="UreE, C-terminal domain"/>
    <property type="match status" value="1"/>
</dbReference>
<evidence type="ECO:0000256" key="5">
    <source>
        <dbReference type="HAMAP-Rule" id="MF_00822"/>
    </source>
</evidence>
<dbReference type="HAMAP" id="MF_00822">
    <property type="entry name" value="UreE"/>
    <property type="match status" value="1"/>
</dbReference>
<dbReference type="Proteomes" id="UP001143400">
    <property type="component" value="Unassembled WGS sequence"/>
</dbReference>
<dbReference type="GO" id="GO:0016151">
    <property type="term" value="F:nickel cation binding"/>
    <property type="evidence" value="ECO:0007669"/>
    <property type="project" value="UniProtKB-UniRule"/>
</dbReference>
<proteinExistence type="inferred from homology"/>
<dbReference type="CDD" id="cd00571">
    <property type="entry name" value="UreE"/>
    <property type="match status" value="1"/>
</dbReference>
<dbReference type="GO" id="GO:0051082">
    <property type="term" value="F:unfolded protein binding"/>
    <property type="evidence" value="ECO:0007669"/>
    <property type="project" value="UniProtKB-UniRule"/>
</dbReference>
<evidence type="ECO:0000313" key="7">
    <source>
        <dbReference type="EMBL" id="GLK56436.1"/>
    </source>
</evidence>
<reference evidence="7" key="1">
    <citation type="journal article" date="2014" name="Int. J. Syst. Evol. Microbiol.">
        <title>Complete genome sequence of Corynebacterium casei LMG S-19264T (=DSM 44701T), isolated from a smear-ripened cheese.</title>
        <authorList>
            <consortium name="US DOE Joint Genome Institute (JGI-PGF)"/>
            <person name="Walter F."/>
            <person name="Albersmeier A."/>
            <person name="Kalinowski J."/>
            <person name="Ruckert C."/>
        </authorList>
    </citation>
    <scope>NUCLEOTIDE SEQUENCE</scope>
    <source>
        <strain evidence="7">VKM B-1606</strain>
    </source>
</reference>
<keyword evidence="9" id="KW-1185">Reference proteome</keyword>
<comment type="function">
    <text evidence="5">Involved in urease metallocenter assembly. Binds nickel. Probably functions as a nickel donor during metallocenter assembly.</text>
</comment>
<evidence type="ECO:0000259" key="6">
    <source>
        <dbReference type="SMART" id="SM00988"/>
    </source>
</evidence>